<sequence length="38" mass="4353">MYVMSLTARDVSCGISSFFYNMAILPFVAITVARKHRR</sequence>
<dbReference type="EMBL" id="QENY01000009">
    <property type="protein sequence ID" value="PVX53747.1"/>
    <property type="molecule type" value="Genomic_DNA"/>
</dbReference>
<evidence type="ECO:0000313" key="3">
    <source>
        <dbReference type="Proteomes" id="UP000245870"/>
    </source>
</evidence>
<evidence type="ECO:0000256" key="1">
    <source>
        <dbReference type="SAM" id="Phobius"/>
    </source>
</evidence>
<proteinExistence type="predicted"/>
<protein>
    <submittedName>
        <fullName evidence="2">Uncharacterized protein</fullName>
    </submittedName>
</protein>
<dbReference type="Proteomes" id="UP000245870">
    <property type="component" value="Unassembled WGS sequence"/>
</dbReference>
<keyword evidence="1" id="KW-1133">Transmembrane helix</keyword>
<feature type="transmembrane region" description="Helical" evidence="1">
    <location>
        <begin position="15"/>
        <end position="33"/>
    </location>
</feature>
<dbReference type="AlphaFoldDB" id="A0A2U0U7Z9"/>
<reference evidence="2 3" key="1">
    <citation type="submission" date="2018-05" db="EMBL/GenBank/DDBJ databases">
        <title>Genomic Encyclopedia of Type Strains, Phase IV (KMG-IV): sequencing the most valuable type-strain genomes for metagenomic binning, comparative biology and taxonomic classification.</title>
        <authorList>
            <person name="Goeker M."/>
        </authorList>
    </citation>
    <scope>NUCLEOTIDE SEQUENCE [LARGE SCALE GENOMIC DNA]</scope>
    <source>
        <strain evidence="2 3">DSM 100333</strain>
    </source>
</reference>
<evidence type="ECO:0000313" key="2">
    <source>
        <dbReference type="EMBL" id="PVX53747.1"/>
    </source>
</evidence>
<keyword evidence="1" id="KW-0812">Transmembrane</keyword>
<accession>A0A2U0U7Z9</accession>
<organism evidence="2 3">
    <name type="scientific">Hallella colorans</name>
    <dbReference type="NCBI Taxonomy" id="1703337"/>
    <lineage>
        <taxon>Bacteria</taxon>
        <taxon>Pseudomonadati</taxon>
        <taxon>Bacteroidota</taxon>
        <taxon>Bacteroidia</taxon>
        <taxon>Bacteroidales</taxon>
        <taxon>Prevotellaceae</taxon>
        <taxon>Hallella</taxon>
    </lineage>
</organism>
<name>A0A2U0U7Z9_9BACT</name>
<keyword evidence="1" id="KW-0472">Membrane</keyword>
<gene>
    <name evidence="2" type="ORF">C7379_10987</name>
</gene>
<keyword evidence="3" id="KW-1185">Reference proteome</keyword>
<comment type="caution">
    <text evidence="2">The sequence shown here is derived from an EMBL/GenBank/DDBJ whole genome shotgun (WGS) entry which is preliminary data.</text>
</comment>